<accession>A0A1B9I1L2</accession>
<reference evidence="4" key="4">
    <citation type="submission" date="2024-02" db="EMBL/GenBank/DDBJ databases">
        <title>Comparative genomics of Cryptococcus and Kwoniella reveals pathogenesis evolution and contrasting modes of karyotype evolution via chromosome fusion or intercentromeric recombination.</title>
        <authorList>
            <person name="Coelho M.A."/>
            <person name="David-Palma M."/>
            <person name="Shea T."/>
            <person name="Bowers K."/>
            <person name="McGinley-Smith S."/>
            <person name="Mohammad A.W."/>
            <person name="Gnirke A."/>
            <person name="Yurkov A.M."/>
            <person name="Nowrousian M."/>
            <person name="Sun S."/>
            <person name="Cuomo C.A."/>
            <person name="Heitman J."/>
        </authorList>
    </citation>
    <scope>NUCLEOTIDE SEQUENCE</scope>
    <source>
        <strain evidence="4">CBS 10737</strain>
    </source>
</reference>
<dbReference type="SMART" id="SM01173">
    <property type="entry name" value="DUF4187"/>
    <property type="match status" value="1"/>
</dbReference>
<feature type="compositionally biased region" description="Basic and acidic residues" evidence="1">
    <location>
        <begin position="55"/>
        <end position="65"/>
    </location>
</feature>
<dbReference type="PANTHER" id="PTHR21032:SF0">
    <property type="entry name" value="G PATCH DOMAIN-CONTAINING PROTEIN 11"/>
    <property type="match status" value="1"/>
</dbReference>
<dbReference type="RefSeq" id="XP_019010560.1">
    <property type="nucleotide sequence ID" value="XM_019156758.1"/>
</dbReference>
<reference evidence="3" key="3">
    <citation type="submission" date="2016-07" db="EMBL/GenBank/DDBJ databases">
        <title>Evolution of pathogenesis and genome organization in the Tremellales.</title>
        <authorList>
            <person name="Cuomo C."/>
            <person name="Litvintseva A."/>
            <person name="Heitman J."/>
            <person name="Chen Y."/>
            <person name="Sun S."/>
            <person name="Springer D."/>
            <person name="Dromer F."/>
            <person name="Young S."/>
            <person name="Zeng Q."/>
            <person name="Chapman S."/>
            <person name="Gujja S."/>
            <person name="Saif S."/>
            <person name="Birren B."/>
        </authorList>
    </citation>
    <scope>NUCLEOTIDE SEQUENCE</scope>
    <source>
        <strain evidence="3">CBS 10737</strain>
    </source>
</reference>
<feature type="region of interest" description="Disordered" evidence="1">
    <location>
        <begin position="258"/>
        <end position="280"/>
    </location>
</feature>
<dbReference type="PANTHER" id="PTHR21032">
    <property type="entry name" value="G PATCH DOMAIN-CONTAINING PROTEIN 11"/>
    <property type="match status" value="1"/>
</dbReference>
<protein>
    <recommendedName>
        <fullName evidence="2">G-patch domain-containing protein</fullName>
    </recommendedName>
</protein>
<dbReference type="KEGG" id="kpin:30173401"/>
<dbReference type="Proteomes" id="UP000094020">
    <property type="component" value="Chromosome 8"/>
</dbReference>
<dbReference type="OrthoDB" id="786951at2759"/>
<reference evidence="3" key="1">
    <citation type="submission" date="2013-07" db="EMBL/GenBank/DDBJ databases">
        <title>The Genome Sequence of Cryptococcus pinus CBS10737.</title>
        <authorList>
            <consortium name="The Broad Institute Genome Sequencing Platform"/>
            <person name="Cuomo C."/>
            <person name="Litvintseva A."/>
            <person name="Chen Y."/>
            <person name="Heitman J."/>
            <person name="Sun S."/>
            <person name="Springer D."/>
            <person name="Dromer F."/>
            <person name="Young S.K."/>
            <person name="Zeng Q."/>
            <person name="Gargeya S."/>
            <person name="Fitzgerald M."/>
            <person name="Abouelleil A."/>
            <person name="Alvarado L."/>
            <person name="Berlin A.M."/>
            <person name="Chapman S.B."/>
            <person name="Dewar J."/>
            <person name="Goldberg J."/>
            <person name="Griggs A."/>
            <person name="Gujja S."/>
            <person name="Hansen M."/>
            <person name="Howarth C."/>
            <person name="Imamovic A."/>
            <person name="Larimer J."/>
            <person name="McCowan C."/>
            <person name="Murphy C."/>
            <person name="Pearson M."/>
            <person name="Priest M."/>
            <person name="Roberts A."/>
            <person name="Saif S."/>
            <person name="Shea T."/>
            <person name="Sykes S."/>
            <person name="Wortman J."/>
            <person name="Nusbaum C."/>
            <person name="Birren B."/>
        </authorList>
    </citation>
    <scope>NUCLEOTIDE SEQUENCE [LARGE SCALE GENOMIC DNA]</scope>
    <source>
        <strain evidence="3">CBS 10737</strain>
    </source>
</reference>
<dbReference type="GO" id="GO:0000776">
    <property type="term" value="C:kinetochore"/>
    <property type="evidence" value="ECO:0007669"/>
    <property type="project" value="TreeGrafter"/>
</dbReference>
<dbReference type="PROSITE" id="PS50174">
    <property type="entry name" value="G_PATCH"/>
    <property type="match status" value="1"/>
</dbReference>
<feature type="domain" description="G-patch" evidence="2">
    <location>
        <begin position="87"/>
        <end position="162"/>
    </location>
</feature>
<dbReference type="InterPro" id="IPR025239">
    <property type="entry name" value="DUF4187"/>
</dbReference>
<proteinExistence type="predicted"/>
<dbReference type="EMBL" id="KI894012">
    <property type="protein sequence ID" value="OCF49341.1"/>
    <property type="molecule type" value="Genomic_DNA"/>
</dbReference>
<feature type="compositionally biased region" description="Polar residues" evidence="1">
    <location>
        <begin position="69"/>
        <end position="82"/>
    </location>
</feature>
<keyword evidence="5" id="KW-1185">Reference proteome</keyword>
<evidence type="ECO:0000256" key="1">
    <source>
        <dbReference type="SAM" id="MobiDB-lite"/>
    </source>
</evidence>
<organism evidence="3">
    <name type="scientific">Kwoniella pini CBS 10737</name>
    <dbReference type="NCBI Taxonomy" id="1296096"/>
    <lineage>
        <taxon>Eukaryota</taxon>
        <taxon>Fungi</taxon>
        <taxon>Dikarya</taxon>
        <taxon>Basidiomycota</taxon>
        <taxon>Agaricomycotina</taxon>
        <taxon>Tremellomycetes</taxon>
        <taxon>Tremellales</taxon>
        <taxon>Cryptococcaceae</taxon>
        <taxon>Kwoniella</taxon>
    </lineage>
</organism>
<feature type="compositionally biased region" description="Basic and acidic residues" evidence="1">
    <location>
        <begin position="173"/>
        <end position="216"/>
    </location>
</feature>
<dbReference type="GeneID" id="30173401"/>
<evidence type="ECO:0000259" key="2">
    <source>
        <dbReference type="PROSITE" id="PS50174"/>
    </source>
</evidence>
<dbReference type="InterPro" id="IPR039249">
    <property type="entry name" value="GPATCH11"/>
</dbReference>
<dbReference type="AlphaFoldDB" id="A0A1B9I1L2"/>
<dbReference type="Pfam" id="PF13821">
    <property type="entry name" value="DUF4187"/>
    <property type="match status" value="1"/>
</dbReference>
<reference evidence="4" key="2">
    <citation type="submission" date="2013-07" db="EMBL/GenBank/DDBJ databases">
        <authorList>
            <consortium name="The Broad Institute Genome Sequencing Platform"/>
            <person name="Cuomo C."/>
            <person name="Litvintseva A."/>
            <person name="Chen Y."/>
            <person name="Heitman J."/>
            <person name="Sun S."/>
            <person name="Springer D."/>
            <person name="Dromer F."/>
            <person name="Young S.K."/>
            <person name="Zeng Q."/>
            <person name="Gargeya S."/>
            <person name="Fitzgerald M."/>
            <person name="Abouelleil A."/>
            <person name="Alvarado L."/>
            <person name="Berlin A.M."/>
            <person name="Chapman S.B."/>
            <person name="Dewar J."/>
            <person name="Goldberg J."/>
            <person name="Griggs A."/>
            <person name="Gujja S."/>
            <person name="Hansen M."/>
            <person name="Howarth C."/>
            <person name="Imamovic A."/>
            <person name="Larimer J."/>
            <person name="McCowan C."/>
            <person name="Murphy C."/>
            <person name="Pearson M."/>
            <person name="Priest M."/>
            <person name="Roberts A."/>
            <person name="Saif S."/>
            <person name="Shea T."/>
            <person name="Sykes S."/>
            <person name="Wortman J."/>
            <person name="Nusbaum C."/>
            <person name="Birren B."/>
        </authorList>
    </citation>
    <scope>NUCLEOTIDE SEQUENCE</scope>
    <source>
        <strain evidence="4">CBS 10737</strain>
    </source>
</reference>
<feature type="region of interest" description="Disordered" evidence="1">
    <location>
        <begin position="155"/>
        <end position="216"/>
    </location>
</feature>
<evidence type="ECO:0000313" key="5">
    <source>
        <dbReference type="Proteomes" id="UP000094020"/>
    </source>
</evidence>
<feature type="region of interest" description="Disordered" evidence="1">
    <location>
        <begin position="111"/>
        <end position="136"/>
    </location>
</feature>
<dbReference type="EMBL" id="CP144526">
    <property type="protein sequence ID" value="WWC72246.1"/>
    <property type="molecule type" value="Genomic_DNA"/>
</dbReference>
<gene>
    <name evidence="3" type="ORF">I206_05032</name>
    <name evidence="4" type="ORF">I206_106208</name>
</gene>
<feature type="compositionally biased region" description="Low complexity" evidence="1">
    <location>
        <begin position="19"/>
        <end position="28"/>
    </location>
</feature>
<name>A0A1B9I1L2_9TREE</name>
<dbReference type="InterPro" id="IPR000467">
    <property type="entry name" value="G_patch_dom"/>
</dbReference>
<dbReference type="GO" id="GO:0003676">
    <property type="term" value="F:nucleic acid binding"/>
    <property type="evidence" value="ECO:0007669"/>
    <property type="project" value="InterPro"/>
</dbReference>
<evidence type="ECO:0000313" key="3">
    <source>
        <dbReference type="EMBL" id="OCF49341.1"/>
    </source>
</evidence>
<feature type="region of interest" description="Disordered" evidence="1">
    <location>
        <begin position="1"/>
        <end position="88"/>
    </location>
</feature>
<sequence length="404" mass="46036">MSDSEEDFMSDKFLLEIPSGSSSSSKSKTYSEKRNIDQLKSMRKGQSKNQIPLKQLEEQRRKEGLSKSLFDQQSNVNPTNSNIGGGGGGVALNMMQKMGWNIGESLGKKRSSESLISSNSHLKRPKFLPGDEEDEIPKKSNIIEPIRISMWNGRRGLQAKSPSPPPSLPKNLSGRDPDSLDIEKLERLNKETDDFRTRQRREYNEKEKERKGRAAREKLKTFDEEKGIKFHPLHIIPWLPLQTIPRPLLKLIYPSQAFSPSPSPPPQTTAVEGYEKESNLSAAEKLREQMRRDMLSTLKSDANSDDDDEEGLVRFGIIKEDDDGLEEGKKLERKYEDEFAGVDWNDQVNGAKRVLAMDPEIYLQFVVDQLRNEHLFCFWCSYKYNSFEEMDGVGGCPGSEEDDH</sequence>
<evidence type="ECO:0000313" key="4">
    <source>
        <dbReference type="EMBL" id="WWC72246.1"/>
    </source>
</evidence>